<dbReference type="STRING" id="1993.SAMN04489713_101941"/>
<dbReference type="SUPFAM" id="SSF81923">
    <property type="entry name" value="Double Clp-N motif"/>
    <property type="match status" value="2"/>
</dbReference>
<dbReference type="Pfam" id="PF02861">
    <property type="entry name" value="Clp_N"/>
    <property type="match status" value="2"/>
</dbReference>
<accession>A0A1I4XP52</accession>
<dbReference type="PROSITE" id="PS51903">
    <property type="entry name" value="CLP_R"/>
    <property type="match status" value="1"/>
</dbReference>
<reference evidence="3 4" key="1">
    <citation type="submission" date="2016-10" db="EMBL/GenBank/DDBJ databases">
        <authorList>
            <person name="de Groot N.N."/>
        </authorList>
    </citation>
    <scope>NUCLEOTIDE SEQUENCE [LARGE SCALE GENOMIC DNA]</scope>
    <source>
        <strain evidence="3 4">DSM 43067</strain>
    </source>
</reference>
<dbReference type="PANTHER" id="PTHR47016:SF5">
    <property type="entry name" value="CLP DOMAIN SUPERFAMILY PROTEIN"/>
    <property type="match status" value="1"/>
</dbReference>
<dbReference type="PANTHER" id="PTHR47016">
    <property type="entry name" value="ATP-DEPENDENT CLP PROTEASE ATP-BINDING SUBUNIT CLPT1, CHLOROPLASTIC"/>
    <property type="match status" value="1"/>
</dbReference>
<dbReference type="OrthoDB" id="3628183at2"/>
<organism evidence="3 4">
    <name type="scientific">Actinomadura madurae</name>
    <dbReference type="NCBI Taxonomy" id="1993"/>
    <lineage>
        <taxon>Bacteria</taxon>
        <taxon>Bacillati</taxon>
        <taxon>Actinomycetota</taxon>
        <taxon>Actinomycetes</taxon>
        <taxon>Streptosporangiales</taxon>
        <taxon>Thermomonosporaceae</taxon>
        <taxon>Actinomadura</taxon>
    </lineage>
</organism>
<keyword evidence="4" id="KW-1185">Reference proteome</keyword>
<dbReference type="EMBL" id="FOVH01000001">
    <property type="protein sequence ID" value="SFN27183.1"/>
    <property type="molecule type" value="Genomic_DNA"/>
</dbReference>
<feature type="domain" description="Clp R" evidence="2">
    <location>
        <begin position="2"/>
        <end position="179"/>
    </location>
</feature>
<dbReference type="Proteomes" id="UP000183413">
    <property type="component" value="Unassembled WGS sequence"/>
</dbReference>
<evidence type="ECO:0000313" key="4">
    <source>
        <dbReference type="Proteomes" id="UP000183413"/>
    </source>
</evidence>
<protein>
    <submittedName>
        <fullName evidence="3">Clp amino terminal domain-containing protein, pathogenicity island component</fullName>
    </submittedName>
</protein>
<dbReference type="AlphaFoldDB" id="A0A1I4XP52"/>
<name>A0A1I4XP52_9ACTN</name>
<dbReference type="InterPro" id="IPR036628">
    <property type="entry name" value="Clp_N_dom_sf"/>
</dbReference>
<proteinExistence type="predicted"/>
<dbReference type="eggNOG" id="COG0542">
    <property type="taxonomic scope" value="Bacteria"/>
</dbReference>
<keyword evidence="1" id="KW-0677">Repeat</keyword>
<gene>
    <name evidence="3" type="ORF">SAMN04489713_101941</name>
</gene>
<sequence length="182" mass="19852">MFERFTEGARRVVTGAQEQARALGTPFIGTEHLLLSLLDGDDATARVLTEHGVEASAIGRRIARKGEDPLDPEALSTLGIDLDAVREATEEVFGEGALDVPAGRRRRFPKGHIPFTPRAKKALELSLRHAIRLKQKQIRSGHVLLGVLHDKEFMSVRILSEAGVDVAALRAHVERLLSAEAA</sequence>
<dbReference type="InterPro" id="IPR044217">
    <property type="entry name" value="CLPT1/2"/>
</dbReference>
<dbReference type="Gene3D" id="1.10.1780.10">
    <property type="entry name" value="Clp, N-terminal domain"/>
    <property type="match status" value="2"/>
</dbReference>
<dbReference type="InterPro" id="IPR004176">
    <property type="entry name" value="Clp_R_N"/>
</dbReference>
<dbReference type="RefSeq" id="WP_075019973.1">
    <property type="nucleotide sequence ID" value="NZ_FOVH01000001.1"/>
</dbReference>
<evidence type="ECO:0000259" key="2">
    <source>
        <dbReference type="PROSITE" id="PS51903"/>
    </source>
</evidence>
<dbReference type="InParanoid" id="A0A1I4XP52"/>
<evidence type="ECO:0000256" key="1">
    <source>
        <dbReference type="PROSITE-ProRule" id="PRU01251"/>
    </source>
</evidence>
<evidence type="ECO:0000313" key="3">
    <source>
        <dbReference type="EMBL" id="SFN27183.1"/>
    </source>
</evidence>